<dbReference type="EMBL" id="RQJX01000002">
    <property type="protein sequence ID" value="RQN09740.1"/>
    <property type="molecule type" value="Genomic_DNA"/>
</dbReference>
<accession>A0A3N6WR12</accession>
<protein>
    <recommendedName>
        <fullName evidence="3">EfeO-type cupredoxin-like domain-containing protein</fullName>
    </recommendedName>
</protein>
<reference evidence="1 2" key="1">
    <citation type="submission" date="2018-11" db="EMBL/GenBank/DDBJ databases">
        <authorList>
            <person name="Li F."/>
        </authorList>
    </citation>
    <scope>NUCLEOTIDE SEQUENCE [LARGE SCALE GENOMIC DNA]</scope>
    <source>
        <strain evidence="1 2">YS17T</strain>
    </source>
</reference>
<evidence type="ECO:0008006" key="3">
    <source>
        <dbReference type="Google" id="ProtNLM"/>
    </source>
</evidence>
<dbReference type="Proteomes" id="UP000275225">
    <property type="component" value="Unassembled WGS sequence"/>
</dbReference>
<sequence>MITAVAAAVLLAGCGGSTDRGDEGSEAAEPVVLDVTIADGEVTPTNDRVEVSVGQEVVARVTSDAADELHVHGEPEATWAVEPGMEGEEFRYTPQIPGQIAIETHGLHATVATLVVTP</sequence>
<evidence type="ECO:0000313" key="1">
    <source>
        <dbReference type="EMBL" id="RQN09740.1"/>
    </source>
</evidence>
<dbReference type="OrthoDB" id="3748691at2"/>
<comment type="caution">
    <text evidence="1">The sequence shown here is derived from an EMBL/GenBank/DDBJ whole genome shotgun (WGS) entry which is preliminary data.</text>
</comment>
<proteinExistence type="predicted"/>
<keyword evidence="2" id="KW-1185">Reference proteome</keyword>
<dbReference type="RefSeq" id="WP_124235595.1">
    <property type="nucleotide sequence ID" value="NZ_JBHUFI010000006.1"/>
</dbReference>
<organism evidence="1 2">
    <name type="scientific">Aeromicrobium camelliae</name>
    <dbReference type="NCBI Taxonomy" id="1538144"/>
    <lineage>
        <taxon>Bacteria</taxon>
        <taxon>Bacillati</taxon>
        <taxon>Actinomycetota</taxon>
        <taxon>Actinomycetes</taxon>
        <taxon>Propionibacteriales</taxon>
        <taxon>Nocardioidaceae</taxon>
        <taxon>Aeromicrobium</taxon>
    </lineage>
</organism>
<evidence type="ECO:0000313" key="2">
    <source>
        <dbReference type="Proteomes" id="UP000275225"/>
    </source>
</evidence>
<dbReference type="AlphaFoldDB" id="A0A3N6WR12"/>
<name>A0A3N6WR12_9ACTN</name>
<gene>
    <name evidence="1" type="ORF">EHW97_02560</name>
</gene>